<accession>A0A080LZ58</accession>
<dbReference type="Proteomes" id="UP000020077">
    <property type="component" value="Unassembled WGS sequence"/>
</dbReference>
<reference evidence="3 4" key="1">
    <citation type="submission" date="2014-02" db="EMBL/GenBank/DDBJ databases">
        <title>Expanding our view of genomic diversity in Candidatus Accumulibacter clades.</title>
        <authorList>
            <person name="Skennerton C.T."/>
            <person name="Barr J.J."/>
            <person name="Slater F.R."/>
            <person name="Bond P.L."/>
            <person name="Tyson G.W."/>
        </authorList>
    </citation>
    <scope>NUCLEOTIDE SEQUENCE [LARGE SCALE GENOMIC DNA]</scope>
    <source>
        <strain evidence="4">BA-91</strain>
    </source>
</reference>
<comment type="caution">
    <text evidence="3">The sequence shown here is derived from an EMBL/GenBank/DDBJ whole genome shotgun (WGS) entry which is preliminary data.</text>
</comment>
<evidence type="ECO:0000313" key="4">
    <source>
        <dbReference type="Proteomes" id="UP000020077"/>
    </source>
</evidence>
<evidence type="ECO:0000313" key="3">
    <source>
        <dbReference type="EMBL" id="KFB74168.1"/>
    </source>
</evidence>
<dbReference type="Pfam" id="PF13699">
    <property type="entry name" value="eCIS_core"/>
    <property type="match status" value="1"/>
</dbReference>
<sequence>MNTFAQQARTTRPSTSAKPSTVSRTHASGWIPVILPIAGAIQMKPAINKPGDEYEQDADRVAAEVMRTPETRLQRACVCGGECPRCRQGRSGPNPERLQTRQAEAGVSGEMAGVPFIDEVLLAPGEPLDPIARSFFEPRFGHGFAEVRIHTSEHAGASARALGARAYTVGRDVVFAPGEFAPHTDDGRRLLAHELAHVIQQTAGGTTGIARVPDERGTRAGRYTFSANCGWIDWSHADPSLSTQLIQRIRLASDALRAAGTAATPTTGQLSSPTMTSTAAGLVLSSANLRVRLLRPLSGNEVNEVALSIFKTISIAFETQQIWTDLLGQSSFAQEDLPSNLIAFYMAVRGFSRQDVTSFCGGLDVSGSVAEFQRNHDFVRNFSFTPIGATGPWPTELSTINDSAAAALYETQRISTTQGTDSFTFCPMYRVVGSIGETDLFILSVGGTTFSTADDLRVLPTFRAHPTTSGRYGHVNSIEVRPARSTDEAQLRRAGLSWPLDLPEPVLQCLTSQGNPA</sequence>
<evidence type="ECO:0000259" key="2">
    <source>
        <dbReference type="Pfam" id="PF13699"/>
    </source>
</evidence>
<feature type="region of interest" description="Disordered" evidence="1">
    <location>
        <begin position="1"/>
        <end position="24"/>
    </location>
</feature>
<name>A0A080LZ58_9PROT</name>
<dbReference type="AlphaFoldDB" id="A0A080LZ58"/>
<protein>
    <recommendedName>
        <fullName evidence="2">eCIS core domain-containing protein</fullName>
    </recommendedName>
</protein>
<proteinExistence type="predicted"/>
<gene>
    <name evidence="3" type="ORF">AW09_000548</name>
</gene>
<dbReference type="EMBL" id="JDVG02000087">
    <property type="protein sequence ID" value="KFB74168.1"/>
    <property type="molecule type" value="Genomic_DNA"/>
</dbReference>
<evidence type="ECO:0000256" key="1">
    <source>
        <dbReference type="SAM" id="MobiDB-lite"/>
    </source>
</evidence>
<organism evidence="3 4">
    <name type="scientific">Candidatus Accumulibacter phosphatis</name>
    <dbReference type="NCBI Taxonomy" id="327160"/>
    <lineage>
        <taxon>Bacteria</taxon>
        <taxon>Pseudomonadati</taxon>
        <taxon>Pseudomonadota</taxon>
        <taxon>Betaproteobacteria</taxon>
        <taxon>Candidatus Accumulibacter</taxon>
    </lineage>
</organism>
<dbReference type="InterPro" id="IPR025295">
    <property type="entry name" value="eCIS_core_dom"/>
</dbReference>
<feature type="domain" description="eCIS core" evidence="2">
    <location>
        <begin position="127"/>
        <end position="204"/>
    </location>
</feature>